<protein>
    <recommendedName>
        <fullName evidence="4">HAT C-terminal dimerisation domain-containing protein</fullName>
    </recommendedName>
</protein>
<evidence type="ECO:0000313" key="1">
    <source>
        <dbReference type="EMBL" id="KAG7163718.1"/>
    </source>
</evidence>
<evidence type="ECO:0008006" key="4">
    <source>
        <dbReference type="Google" id="ProtNLM"/>
    </source>
</evidence>
<evidence type="ECO:0000313" key="3">
    <source>
        <dbReference type="Proteomes" id="UP000747542"/>
    </source>
</evidence>
<evidence type="ECO:0000313" key="2">
    <source>
        <dbReference type="EMBL" id="KAG7163719.1"/>
    </source>
</evidence>
<gene>
    <name evidence="1" type="ORF">Hamer_G002952</name>
    <name evidence="2" type="ORF">Hamer_G002953</name>
</gene>
<name>A0A8J5MTR6_HOMAM</name>
<sequence length="85" mass="9658">MLLTVLALDVYKRFLVKEAATLVSRAGTVLEKFCLARRPIFDKDTFPNKAMRELFIKYNTPIPSSAAVEHMFSMDKDVHGEHSAE</sequence>
<dbReference type="EMBL" id="JAHLQT010026447">
    <property type="protein sequence ID" value="KAG7163719.1"/>
    <property type="molecule type" value="Genomic_DNA"/>
</dbReference>
<keyword evidence="3" id="KW-1185">Reference proteome</keyword>
<reference evidence="1" key="1">
    <citation type="journal article" date="2021" name="Sci. Adv.">
        <title>The American lobster genome reveals insights on longevity, neural, and immune adaptations.</title>
        <authorList>
            <person name="Polinski J.M."/>
            <person name="Zimin A.V."/>
            <person name="Clark K.F."/>
            <person name="Kohn A.B."/>
            <person name="Sadowski N."/>
            <person name="Timp W."/>
            <person name="Ptitsyn A."/>
            <person name="Khanna P."/>
            <person name="Romanova D.Y."/>
            <person name="Williams P."/>
            <person name="Greenwood S.J."/>
            <person name="Moroz L.L."/>
            <person name="Walt D.R."/>
            <person name="Bodnar A.G."/>
        </authorList>
    </citation>
    <scope>NUCLEOTIDE SEQUENCE</scope>
    <source>
        <strain evidence="1">GMGI-L3</strain>
    </source>
</reference>
<dbReference type="Proteomes" id="UP000747542">
    <property type="component" value="Unassembled WGS sequence"/>
</dbReference>
<dbReference type="AlphaFoldDB" id="A0A8J5MTR6"/>
<comment type="caution">
    <text evidence="1">The sequence shown here is derived from an EMBL/GenBank/DDBJ whole genome shotgun (WGS) entry which is preliminary data.</text>
</comment>
<organism evidence="1 3">
    <name type="scientific">Homarus americanus</name>
    <name type="common">American lobster</name>
    <dbReference type="NCBI Taxonomy" id="6706"/>
    <lineage>
        <taxon>Eukaryota</taxon>
        <taxon>Metazoa</taxon>
        <taxon>Ecdysozoa</taxon>
        <taxon>Arthropoda</taxon>
        <taxon>Crustacea</taxon>
        <taxon>Multicrustacea</taxon>
        <taxon>Malacostraca</taxon>
        <taxon>Eumalacostraca</taxon>
        <taxon>Eucarida</taxon>
        <taxon>Decapoda</taxon>
        <taxon>Pleocyemata</taxon>
        <taxon>Astacidea</taxon>
        <taxon>Nephropoidea</taxon>
        <taxon>Nephropidae</taxon>
        <taxon>Homarus</taxon>
    </lineage>
</organism>
<accession>A0A8J5MTR6</accession>
<proteinExistence type="predicted"/>
<dbReference type="EMBL" id="JAHLQT010026447">
    <property type="protein sequence ID" value="KAG7163718.1"/>
    <property type="molecule type" value="Genomic_DNA"/>
</dbReference>